<feature type="chain" id="PRO_5011804040" description="LPS-assembly protein LptD" evidence="1">
    <location>
        <begin position="23"/>
        <end position="723"/>
    </location>
</feature>
<proteinExistence type="inferred from homology"/>
<dbReference type="GO" id="GO:0015920">
    <property type="term" value="P:lipopolysaccharide transport"/>
    <property type="evidence" value="ECO:0007669"/>
    <property type="project" value="InterPro"/>
</dbReference>
<reference evidence="3 4" key="1">
    <citation type="submission" date="2016-10" db="EMBL/GenBank/DDBJ databases">
        <authorList>
            <person name="de Groot N.N."/>
        </authorList>
    </citation>
    <scope>NUCLEOTIDE SEQUENCE [LARGE SCALE GENOMIC DNA]</scope>
    <source>
        <strain evidence="3 4">U95</strain>
    </source>
</reference>
<feature type="domain" description="LptD C-terminal" evidence="2">
    <location>
        <begin position="281"/>
        <end position="647"/>
    </location>
</feature>
<dbReference type="PANTHER" id="PTHR30189">
    <property type="entry name" value="LPS-ASSEMBLY PROTEIN"/>
    <property type="match status" value="1"/>
</dbReference>
<evidence type="ECO:0000313" key="3">
    <source>
        <dbReference type="EMBL" id="SCZ58719.1"/>
    </source>
</evidence>
<evidence type="ECO:0000259" key="2">
    <source>
        <dbReference type="Pfam" id="PF04453"/>
    </source>
</evidence>
<organism evidence="3 4">
    <name type="scientific">Epibacterium ulvae</name>
    <dbReference type="NCBI Taxonomy" id="1156985"/>
    <lineage>
        <taxon>Bacteria</taxon>
        <taxon>Pseudomonadati</taxon>
        <taxon>Pseudomonadota</taxon>
        <taxon>Alphaproteobacteria</taxon>
        <taxon>Rhodobacterales</taxon>
        <taxon>Roseobacteraceae</taxon>
        <taxon>Epibacterium</taxon>
    </lineage>
</organism>
<dbReference type="OrthoDB" id="9760225at2"/>
<name>A0A1G5QBU4_9RHOB</name>
<keyword evidence="4" id="KW-1185">Reference proteome</keyword>
<dbReference type="PANTHER" id="PTHR30189:SF1">
    <property type="entry name" value="LPS-ASSEMBLY PROTEIN LPTD"/>
    <property type="match status" value="1"/>
</dbReference>
<sequence length="723" mass="81243" precursor="true">MRRLLMLSVLLPWTALAEPSNAQTLPAPLANQTQSQPAILVADKVFVTPERQLIATGNVEVFQGDVRLKAQEISFDNSSGQLKITGPIRLDEGQETTILADAAELDNNLQNGILSSARLVFQEQVQLAALQMTRVNGRYTQLYKTAVTSCDVCDDGRPPLWQIRAERVIHDEEERQLYLENAHLHVRNVRVFYLPALRLPDPTLDRASGFLVPSLRTTSNLGTGVRVPYFFKIGDHKDLTVTPYISPRTRSLELRYRQAFRTGEISLNGAYTRDDLQPDDDRGFFFADGRFRVLQDYNLAFQVRTVSDDAYIADYSLPDVDRLRSQITLDRTRRDRLFAGSLIHYKTLRDSEDQNLIPSIIADLSYEQRWHPSWRNGEFSAAFRSHSHRRISDANATLTDPMGRDVARLNVDLNWQESWRLPFGVIGSWQLGAAVDHVRLSDDDLFGVNSTRITPRSALTFRLPTTRRERSGATQYFEPILQLGWTDVSGDDVPNEESNFVEFDQGNLLSLSRFPSTDAREDGASLVYGFNWARIAPQGWQASATVGQVFRQEANSDFTKSSGLSGTSSDLLLAGQLQFANGTALTMRGLLNGSLNFSKAEVRGNWHNDKARITGSYLWLGTDPDENRSDATSELWFNGGYQLTGNWRTQANLRYDISDGRATRAGLGFAYQNECVTVDLSVNRRYTSTTSVEPSTDFGFTIALNGFSAKSDSKNYRRSCSNT</sequence>
<dbReference type="EMBL" id="FMWG01000003">
    <property type="protein sequence ID" value="SCZ58719.1"/>
    <property type="molecule type" value="Genomic_DNA"/>
</dbReference>
<dbReference type="STRING" id="1156985.SAMN04488118_103388"/>
<keyword evidence="1" id="KW-0732">Signal</keyword>
<comment type="function">
    <text evidence="1">Involved in the assembly of lipopolysaccharide (LPS) at the surface of the outer membrane.</text>
</comment>
<dbReference type="HAMAP" id="MF_01411">
    <property type="entry name" value="LPS_assembly_LptD"/>
    <property type="match status" value="1"/>
</dbReference>
<dbReference type="RefSeq" id="WP_090217540.1">
    <property type="nucleotide sequence ID" value="NZ_FMWG01000003.1"/>
</dbReference>
<dbReference type="Proteomes" id="UP000198767">
    <property type="component" value="Unassembled WGS sequence"/>
</dbReference>
<keyword evidence="1" id="KW-0998">Cell outer membrane</keyword>
<evidence type="ECO:0000313" key="4">
    <source>
        <dbReference type="Proteomes" id="UP000198767"/>
    </source>
</evidence>
<comment type="similarity">
    <text evidence="1">Belongs to the LptD family.</text>
</comment>
<dbReference type="GO" id="GO:1990351">
    <property type="term" value="C:transporter complex"/>
    <property type="evidence" value="ECO:0007669"/>
    <property type="project" value="TreeGrafter"/>
</dbReference>
<comment type="subunit">
    <text evidence="1">Component of the lipopolysaccharide transport and assembly complex.</text>
</comment>
<dbReference type="GO" id="GO:0009279">
    <property type="term" value="C:cell outer membrane"/>
    <property type="evidence" value="ECO:0007669"/>
    <property type="project" value="UniProtKB-SubCell"/>
</dbReference>
<comment type="subcellular location">
    <subcellularLocation>
        <location evidence="1">Cell outer membrane</location>
    </subcellularLocation>
</comment>
<dbReference type="InterPro" id="IPR020889">
    <property type="entry name" value="LipoPS_assembly_LptD"/>
</dbReference>
<comment type="caution">
    <text evidence="1">Lacks conserved residue(s) required for the propagation of feature annotation.</text>
</comment>
<dbReference type="InterPro" id="IPR007543">
    <property type="entry name" value="LptD_C"/>
</dbReference>
<keyword evidence="1" id="KW-0472">Membrane</keyword>
<accession>A0A1G5QBU4</accession>
<dbReference type="GO" id="GO:0043165">
    <property type="term" value="P:Gram-negative-bacterium-type cell outer membrane assembly"/>
    <property type="evidence" value="ECO:0007669"/>
    <property type="project" value="UniProtKB-UniRule"/>
</dbReference>
<gene>
    <name evidence="1" type="primary">lptD</name>
    <name evidence="3" type="ORF">SAMN04488118_103388</name>
</gene>
<protein>
    <recommendedName>
        <fullName evidence="1">LPS-assembly protein LptD</fullName>
    </recommendedName>
</protein>
<dbReference type="Pfam" id="PF04453">
    <property type="entry name" value="LptD"/>
    <property type="match status" value="1"/>
</dbReference>
<evidence type="ECO:0000256" key="1">
    <source>
        <dbReference type="HAMAP-Rule" id="MF_01411"/>
    </source>
</evidence>
<feature type="signal peptide" evidence="1">
    <location>
        <begin position="1"/>
        <end position="22"/>
    </location>
</feature>
<dbReference type="InterPro" id="IPR050218">
    <property type="entry name" value="LptD"/>
</dbReference>
<dbReference type="AlphaFoldDB" id="A0A1G5QBU4"/>